<gene>
    <name evidence="1" type="ORF">g.25408</name>
</gene>
<reference evidence="1" key="1">
    <citation type="submission" date="2015-11" db="EMBL/GenBank/DDBJ databases">
        <title>De novo transcriptome assembly of four potential Pierce s Disease insect vectors from Arizona vineyards.</title>
        <authorList>
            <person name="Tassone E.E."/>
        </authorList>
    </citation>
    <scope>NUCLEOTIDE SEQUENCE</scope>
</reference>
<name>A0A1B6F1Y6_9HEMI</name>
<sequence length="309" mass="35461">MITYSASLPSGYENRFENMHRKRVMFLFFAALAITGAAASEDWTDLHVKFALWDGFYHVPQTVEQINQDKYVKMARDDDLNVTLYSYPNDPRVAIIFDSYGNIAGLRTAYIKADVAKRAESNNMKFNYSYDDKPMYTSGNYWGVDLWYTSVLFLSPEKLKAGGRQDTGGVVAENVYVKLNGNWTLISRDECRVESQGFTKQGCFFGMGMHYFYEMTPDTSCGDLQGVFLLYECKQLIGLGIIPFGSFTSQDRTWFEDPSADIVRDIVPSRPDCLTDWVTDYGTSSLHIFFKKHPRLTFCIWPWQQSCDD</sequence>
<dbReference type="AlphaFoldDB" id="A0A1B6F1Y6"/>
<dbReference type="EMBL" id="GECZ01025473">
    <property type="protein sequence ID" value="JAS44296.1"/>
    <property type="molecule type" value="Transcribed_RNA"/>
</dbReference>
<organism evidence="1">
    <name type="scientific">Cuerna arida</name>
    <dbReference type="NCBI Taxonomy" id="1464854"/>
    <lineage>
        <taxon>Eukaryota</taxon>
        <taxon>Metazoa</taxon>
        <taxon>Ecdysozoa</taxon>
        <taxon>Arthropoda</taxon>
        <taxon>Hexapoda</taxon>
        <taxon>Insecta</taxon>
        <taxon>Pterygota</taxon>
        <taxon>Neoptera</taxon>
        <taxon>Paraneoptera</taxon>
        <taxon>Hemiptera</taxon>
        <taxon>Auchenorrhyncha</taxon>
        <taxon>Membracoidea</taxon>
        <taxon>Cicadellidae</taxon>
        <taxon>Cicadellinae</taxon>
        <taxon>Proconiini</taxon>
        <taxon>Cuerna</taxon>
    </lineage>
</organism>
<proteinExistence type="predicted"/>
<evidence type="ECO:0000313" key="1">
    <source>
        <dbReference type="EMBL" id="JAS44296.1"/>
    </source>
</evidence>
<accession>A0A1B6F1Y6</accession>
<protein>
    <submittedName>
        <fullName evidence="1">Uncharacterized protein</fullName>
    </submittedName>
</protein>